<keyword evidence="3" id="KW-1185">Reference proteome</keyword>
<dbReference type="InterPro" id="IPR013937">
    <property type="entry name" value="Sorting_nexin_C"/>
</dbReference>
<dbReference type="Proteomes" id="UP001159363">
    <property type="component" value="Chromosome 1"/>
</dbReference>
<dbReference type="Pfam" id="PF08628">
    <property type="entry name" value="Nexin_C"/>
    <property type="match status" value="1"/>
</dbReference>
<evidence type="ECO:0000313" key="3">
    <source>
        <dbReference type="Proteomes" id="UP001159363"/>
    </source>
</evidence>
<accession>A0ABQ9IPP2</accession>
<name>A0ABQ9IPP2_9NEOP</name>
<comment type="caution">
    <text evidence="2">The sequence shown here is derived from an EMBL/GenBank/DDBJ whole genome shotgun (WGS) entry which is preliminary data.</text>
</comment>
<dbReference type="EMBL" id="JARBHB010000001">
    <property type="protein sequence ID" value="KAJ8897893.1"/>
    <property type="molecule type" value="Genomic_DNA"/>
</dbReference>
<reference evidence="2 3" key="1">
    <citation type="submission" date="2023-02" db="EMBL/GenBank/DDBJ databases">
        <title>LHISI_Scaffold_Assembly.</title>
        <authorList>
            <person name="Stuart O.P."/>
            <person name="Cleave R."/>
            <person name="Magrath M.J.L."/>
            <person name="Mikheyev A.S."/>
        </authorList>
    </citation>
    <scope>NUCLEOTIDE SEQUENCE [LARGE SCALE GENOMIC DNA]</scope>
    <source>
        <strain evidence="2">Daus_M_001</strain>
        <tissue evidence="2">Leg muscle</tissue>
    </source>
</reference>
<sequence length="145" mass="16146">MNRGMANDLDCVAVVRVFGAPQSVVRLALAVRALLHNTINAVVNFYLDRKLRKLLVAPRLGHLLHLLRGAVFQPRGTPSSPADLEARAGRTLDQLEKLLPSWLSRWIGPGYRIGLLTLFTAIQSPQLNKQVRALLQMVLAQYVVF</sequence>
<gene>
    <name evidence="2" type="ORF">PR048_003250</name>
</gene>
<proteinExistence type="predicted"/>
<evidence type="ECO:0000259" key="1">
    <source>
        <dbReference type="Pfam" id="PF08628"/>
    </source>
</evidence>
<evidence type="ECO:0000313" key="2">
    <source>
        <dbReference type="EMBL" id="KAJ8897893.1"/>
    </source>
</evidence>
<organism evidence="2 3">
    <name type="scientific">Dryococelus australis</name>
    <dbReference type="NCBI Taxonomy" id="614101"/>
    <lineage>
        <taxon>Eukaryota</taxon>
        <taxon>Metazoa</taxon>
        <taxon>Ecdysozoa</taxon>
        <taxon>Arthropoda</taxon>
        <taxon>Hexapoda</taxon>
        <taxon>Insecta</taxon>
        <taxon>Pterygota</taxon>
        <taxon>Neoptera</taxon>
        <taxon>Polyneoptera</taxon>
        <taxon>Phasmatodea</taxon>
        <taxon>Verophasmatodea</taxon>
        <taxon>Anareolatae</taxon>
        <taxon>Phasmatidae</taxon>
        <taxon>Eurycanthinae</taxon>
        <taxon>Dryococelus</taxon>
    </lineage>
</organism>
<feature type="domain" description="Sorting nexin C-terminal" evidence="1">
    <location>
        <begin position="29"/>
        <end position="125"/>
    </location>
</feature>
<protein>
    <recommendedName>
        <fullName evidence="1">Sorting nexin C-terminal domain-containing protein</fullName>
    </recommendedName>
</protein>